<dbReference type="Gene3D" id="3.60.110.10">
    <property type="entry name" value="Carbon-nitrogen hydrolase"/>
    <property type="match status" value="1"/>
</dbReference>
<dbReference type="PROSITE" id="PS50263">
    <property type="entry name" value="CN_HYDROLASE"/>
    <property type="match status" value="1"/>
</dbReference>
<evidence type="ECO:0000259" key="2">
    <source>
        <dbReference type="PROSITE" id="PS50263"/>
    </source>
</evidence>
<evidence type="ECO:0000256" key="1">
    <source>
        <dbReference type="ARBA" id="ARBA00022801"/>
    </source>
</evidence>
<protein>
    <submittedName>
        <fullName evidence="3">Carbon-nitrogen hydrolase family protein</fullName>
    </submittedName>
</protein>
<dbReference type="GO" id="GO:0050126">
    <property type="term" value="F:N-carbamoylputrescine amidase activity"/>
    <property type="evidence" value="ECO:0007669"/>
    <property type="project" value="TreeGrafter"/>
</dbReference>
<accession>A0A2T6G3N7</accession>
<reference evidence="3 4" key="1">
    <citation type="submission" date="2018-03" db="EMBL/GenBank/DDBJ databases">
        <title>Genome sequence of Paenibacillus elgii strain AC13 an antimicrobial compound producing bacteria.</title>
        <authorList>
            <person name="Kurokawa A.S."/>
            <person name="Araujo J.F."/>
            <person name="Costa R.A."/>
            <person name="Ortega D.B."/>
            <person name="Pires A.S."/>
            <person name="Pappas G.J.Jr."/>
            <person name="Franco O.L."/>
            <person name="Barreto C."/>
            <person name="Magalhaes B.S."/>
            <person name="Kruger R.H."/>
        </authorList>
    </citation>
    <scope>NUCLEOTIDE SEQUENCE [LARGE SCALE GENOMIC DNA]</scope>
    <source>
        <strain evidence="3 4">AC13</strain>
    </source>
</reference>
<dbReference type="AlphaFoldDB" id="A0A2T6G3N7"/>
<organism evidence="3 4">
    <name type="scientific">Paenibacillus elgii</name>
    <dbReference type="NCBI Taxonomy" id="189691"/>
    <lineage>
        <taxon>Bacteria</taxon>
        <taxon>Bacillati</taxon>
        <taxon>Bacillota</taxon>
        <taxon>Bacilli</taxon>
        <taxon>Bacillales</taxon>
        <taxon>Paenibacillaceae</taxon>
        <taxon>Paenibacillus</taxon>
    </lineage>
</organism>
<dbReference type="Proteomes" id="UP000244184">
    <property type="component" value="Unassembled WGS sequence"/>
</dbReference>
<proteinExistence type="predicted"/>
<gene>
    <name evidence="3" type="ORF">C8Z91_14150</name>
</gene>
<evidence type="ECO:0000313" key="4">
    <source>
        <dbReference type="Proteomes" id="UP000244184"/>
    </source>
</evidence>
<evidence type="ECO:0000313" key="3">
    <source>
        <dbReference type="EMBL" id="PUA38728.1"/>
    </source>
</evidence>
<dbReference type="RefSeq" id="WP_108531876.1">
    <property type="nucleotide sequence ID" value="NZ_PYHP01000033.1"/>
</dbReference>
<sequence>MRIAAAQMRPEKGNIVENIEKHKNMIATAISYQADALFFPELSVTGYEPSLAKDLATSENDRRFDDFQSISDKHHITIGIGVPTKSDSGIRISMIVFQPNKPRQTYSKQKLHSDEFTYFVCGHEQTILTMDNVKIAPAICYESLQIDHADHASKLGAEVYIASVAKSQNGINKAWSHYPHMASKYSMTVLMANCIGHCDNFESVGKSAVWSNEGRLVGELDDSNEGIIIYDTTTQEVTKK</sequence>
<dbReference type="InterPro" id="IPR003010">
    <property type="entry name" value="C-N_Hydrolase"/>
</dbReference>
<dbReference type="InterPro" id="IPR050345">
    <property type="entry name" value="Aliph_Amidase/BUP"/>
</dbReference>
<comment type="caution">
    <text evidence="3">The sequence shown here is derived from an EMBL/GenBank/DDBJ whole genome shotgun (WGS) entry which is preliminary data.</text>
</comment>
<dbReference type="EMBL" id="PYHP01000033">
    <property type="protein sequence ID" value="PUA38728.1"/>
    <property type="molecule type" value="Genomic_DNA"/>
</dbReference>
<dbReference type="SUPFAM" id="SSF56317">
    <property type="entry name" value="Carbon-nitrogen hydrolase"/>
    <property type="match status" value="1"/>
</dbReference>
<dbReference type="GO" id="GO:0033388">
    <property type="term" value="P:putrescine biosynthetic process from arginine"/>
    <property type="evidence" value="ECO:0007669"/>
    <property type="project" value="TreeGrafter"/>
</dbReference>
<feature type="domain" description="CN hydrolase" evidence="2">
    <location>
        <begin position="1"/>
        <end position="234"/>
    </location>
</feature>
<dbReference type="PANTHER" id="PTHR43674:SF2">
    <property type="entry name" value="BETA-UREIDOPROPIONASE"/>
    <property type="match status" value="1"/>
</dbReference>
<name>A0A2T6G3N7_9BACL</name>
<dbReference type="Pfam" id="PF00795">
    <property type="entry name" value="CN_hydrolase"/>
    <property type="match status" value="1"/>
</dbReference>
<dbReference type="InterPro" id="IPR036526">
    <property type="entry name" value="C-N_Hydrolase_sf"/>
</dbReference>
<dbReference type="PANTHER" id="PTHR43674">
    <property type="entry name" value="NITRILASE C965.09-RELATED"/>
    <property type="match status" value="1"/>
</dbReference>
<dbReference type="CDD" id="cd07197">
    <property type="entry name" value="nitrilase"/>
    <property type="match status" value="1"/>
</dbReference>
<keyword evidence="1 3" id="KW-0378">Hydrolase</keyword>